<reference evidence="3" key="1">
    <citation type="journal article" date="2014" name="DNA Res.">
        <title>A complete view of the genetic diversity of the Escherichia coli O-antigen biosynthesis gene cluster.</title>
        <authorList>
            <person name="Iguchi A."/>
            <person name="Iyoda S."/>
            <person name="Kikuchi T."/>
            <person name="Ogura Y."/>
            <person name="Katsura K."/>
            <person name="Ohnishi M."/>
            <person name="Hayashi T."/>
            <person name="Thomson N.R."/>
        </authorList>
    </citation>
    <scope>NUCLEOTIDE SEQUENCE</scope>
    <source>
        <strain evidence="3">H711c</strain>
    </source>
</reference>
<feature type="domain" description="Glycosyl transferase family 1" evidence="1">
    <location>
        <begin position="192"/>
        <end position="358"/>
    </location>
</feature>
<evidence type="ECO:0000259" key="1">
    <source>
        <dbReference type="Pfam" id="PF00534"/>
    </source>
</evidence>
<dbReference type="Pfam" id="PF13439">
    <property type="entry name" value="Glyco_transf_4"/>
    <property type="match status" value="1"/>
</dbReference>
<dbReference type="PANTHER" id="PTHR45947:SF3">
    <property type="entry name" value="SULFOQUINOVOSYL TRANSFERASE SQD2"/>
    <property type="match status" value="1"/>
</dbReference>
<protein>
    <submittedName>
        <fullName evidence="3">Putative glycosyltransferase</fullName>
    </submittedName>
</protein>
<evidence type="ECO:0000313" key="3">
    <source>
        <dbReference type="EMBL" id="BAQ01534.1"/>
    </source>
</evidence>
<feature type="domain" description="Glycosyltransferase subfamily 4-like N-terminal" evidence="2">
    <location>
        <begin position="15"/>
        <end position="181"/>
    </location>
</feature>
<organism evidence="3">
    <name type="scientific">Escherichia coli</name>
    <dbReference type="NCBI Taxonomy" id="562"/>
    <lineage>
        <taxon>Bacteria</taxon>
        <taxon>Pseudomonadati</taxon>
        <taxon>Pseudomonadota</taxon>
        <taxon>Gammaproteobacteria</taxon>
        <taxon>Enterobacterales</taxon>
        <taxon>Enterobacteriaceae</taxon>
        <taxon>Escherichia</taxon>
    </lineage>
</organism>
<dbReference type="InterPro" id="IPR028098">
    <property type="entry name" value="Glyco_trans_4-like_N"/>
</dbReference>
<dbReference type="RefSeq" id="WP_062874237.1">
    <property type="nucleotide sequence ID" value="NZ_BICJ01000014.1"/>
</dbReference>
<keyword evidence="3" id="KW-0808">Transferase</keyword>
<dbReference type="InterPro" id="IPR001296">
    <property type="entry name" value="Glyco_trans_1"/>
</dbReference>
<dbReference type="CDD" id="cd03801">
    <property type="entry name" value="GT4_PimA-like"/>
    <property type="match status" value="1"/>
</dbReference>
<evidence type="ECO:0000259" key="2">
    <source>
        <dbReference type="Pfam" id="PF13439"/>
    </source>
</evidence>
<dbReference type="Gene3D" id="3.40.50.2000">
    <property type="entry name" value="Glycogen Phosphorylase B"/>
    <property type="match status" value="2"/>
</dbReference>
<sequence>MKKILFIESHNGKISGAQKVTLNVAKLLSERGDDLTVMYPGSYLDELALKYKSYAKAIKCYKMPSSLGSGGFDGLNVLQKIQVIIVSFLKMIFFYFSVSWYSRKNKFDYIYAYDPRGLFLALPVAVLSKKKIIWHLHGKFLYGDFFFKIINFFCYRVLVPSHAIKEALPNSKKINVLYNGFEFREMGNVPYKNSNVLKILFVGVFTPQKGVHLLLEALSLYKNKNKKIELTLVGDILDDDWKWYADLLNEKIKLLPENISICTPGWVKDVSLYLKLGDYLIFPSQHSCELLINNVSRKFYGSEALPTVLIEAQAMNLPVIANDVPGVREIVQVNGGFVVNMNSVDDILFIIERIAKEPRNMFTVKSEETRRKFSLDAMRKQLYCLIP</sequence>
<proteinExistence type="predicted"/>
<dbReference type="AlphaFoldDB" id="A0A0A8J559"/>
<dbReference type="EMBL" id="AB812049">
    <property type="protein sequence ID" value="BAQ01534.1"/>
    <property type="molecule type" value="Genomic_DNA"/>
</dbReference>
<dbReference type="SUPFAM" id="SSF53756">
    <property type="entry name" value="UDP-Glycosyltransferase/glycogen phosphorylase"/>
    <property type="match status" value="1"/>
</dbReference>
<name>A0A0A8J559_ECOLX</name>
<dbReference type="InterPro" id="IPR050194">
    <property type="entry name" value="Glycosyltransferase_grp1"/>
</dbReference>
<dbReference type="GO" id="GO:0016757">
    <property type="term" value="F:glycosyltransferase activity"/>
    <property type="evidence" value="ECO:0007669"/>
    <property type="project" value="InterPro"/>
</dbReference>
<dbReference type="PANTHER" id="PTHR45947">
    <property type="entry name" value="SULFOQUINOVOSYL TRANSFERASE SQD2"/>
    <property type="match status" value="1"/>
</dbReference>
<accession>A0A0A8J559</accession>
<dbReference type="Pfam" id="PF00534">
    <property type="entry name" value="Glycos_transf_1"/>
    <property type="match status" value="1"/>
</dbReference>